<keyword evidence="1" id="KW-0547">Nucleotide-binding</keyword>
<name>A0ABR2WVH0_9FUNG</name>
<sequence>MLAIYGDKIKSMLTTQYRMHELIMKYPSMELYEDKLIAHESVRERLLCQLTGVEETDDTISPLVFIDTAHASMNELAEAGDGEKDGDSKYNEGEVTIVIEHVKNLVDAGVSEEDIAVITPYNAQVKMLTLALKEVYPNLEIGSVDGFQGREKEAVIFSMVRSNDSGEVGFLSDSRRLNVAITRPKRHLCVIGNSETVGMKDEFLRKYCEWVMDNGEVRYADY</sequence>
<reference evidence="6 7" key="1">
    <citation type="submission" date="2023-04" db="EMBL/GenBank/DDBJ databases">
        <title>Genome of Basidiobolus ranarum AG-B5.</title>
        <authorList>
            <person name="Stajich J.E."/>
            <person name="Carter-House D."/>
            <person name="Gryganskyi A."/>
        </authorList>
    </citation>
    <scope>NUCLEOTIDE SEQUENCE [LARGE SCALE GENOMIC DNA]</scope>
    <source>
        <strain evidence="6 7">AG-B5</strain>
    </source>
</reference>
<evidence type="ECO:0000256" key="2">
    <source>
        <dbReference type="ARBA" id="ARBA00022801"/>
    </source>
</evidence>
<comment type="caution">
    <text evidence="6">The sequence shown here is derived from an EMBL/GenBank/DDBJ whole genome shotgun (WGS) entry which is preliminary data.</text>
</comment>
<evidence type="ECO:0000259" key="5">
    <source>
        <dbReference type="Pfam" id="PF13087"/>
    </source>
</evidence>
<evidence type="ECO:0000256" key="1">
    <source>
        <dbReference type="ARBA" id="ARBA00022741"/>
    </source>
</evidence>
<keyword evidence="4" id="KW-0067">ATP-binding</keyword>
<dbReference type="SUPFAM" id="SSF52540">
    <property type="entry name" value="P-loop containing nucleoside triphosphate hydrolases"/>
    <property type="match status" value="1"/>
</dbReference>
<dbReference type="Proteomes" id="UP001479436">
    <property type="component" value="Unassembled WGS sequence"/>
</dbReference>
<dbReference type="CDD" id="cd18808">
    <property type="entry name" value="SF1_C_Upf1"/>
    <property type="match status" value="1"/>
</dbReference>
<organism evidence="6 7">
    <name type="scientific">Basidiobolus ranarum</name>
    <dbReference type="NCBI Taxonomy" id="34480"/>
    <lineage>
        <taxon>Eukaryota</taxon>
        <taxon>Fungi</taxon>
        <taxon>Fungi incertae sedis</taxon>
        <taxon>Zoopagomycota</taxon>
        <taxon>Entomophthoromycotina</taxon>
        <taxon>Basidiobolomycetes</taxon>
        <taxon>Basidiobolales</taxon>
        <taxon>Basidiobolaceae</taxon>
        <taxon>Basidiobolus</taxon>
    </lineage>
</organism>
<dbReference type="EMBL" id="JASJQH010000258">
    <property type="protein sequence ID" value="KAK9765523.1"/>
    <property type="molecule type" value="Genomic_DNA"/>
</dbReference>
<gene>
    <name evidence="6" type="ORF">K7432_006085</name>
</gene>
<feature type="domain" description="DNA2/NAM7 helicase-like C-terminal" evidence="5">
    <location>
        <begin position="8"/>
        <end position="194"/>
    </location>
</feature>
<keyword evidence="3" id="KW-0347">Helicase</keyword>
<evidence type="ECO:0000313" key="6">
    <source>
        <dbReference type="EMBL" id="KAK9765523.1"/>
    </source>
</evidence>
<keyword evidence="2" id="KW-0378">Hydrolase</keyword>
<dbReference type="PANTHER" id="PTHR43788">
    <property type="entry name" value="DNA2/NAM7 HELICASE FAMILY MEMBER"/>
    <property type="match status" value="1"/>
</dbReference>
<dbReference type="Pfam" id="PF13087">
    <property type="entry name" value="AAA_12"/>
    <property type="match status" value="1"/>
</dbReference>
<dbReference type="InterPro" id="IPR050534">
    <property type="entry name" value="Coronavir_polyprotein_1ab"/>
</dbReference>
<dbReference type="Gene3D" id="3.40.50.300">
    <property type="entry name" value="P-loop containing nucleotide triphosphate hydrolases"/>
    <property type="match status" value="1"/>
</dbReference>
<dbReference type="PANTHER" id="PTHR43788:SF8">
    <property type="entry name" value="DNA-BINDING PROTEIN SMUBP-2"/>
    <property type="match status" value="1"/>
</dbReference>
<evidence type="ECO:0000313" key="7">
    <source>
        <dbReference type="Proteomes" id="UP001479436"/>
    </source>
</evidence>
<accession>A0ABR2WVH0</accession>
<dbReference type="InterPro" id="IPR041679">
    <property type="entry name" value="DNA2/NAM7-like_C"/>
</dbReference>
<dbReference type="InterPro" id="IPR027417">
    <property type="entry name" value="P-loop_NTPase"/>
</dbReference>
<keyword evidence="7" id="KW-1185">Reference proteome</keyword>
<evidence type="ECO:0000256" key="4">
    <source>
        <dbReference type="ARBA" id="ARBA00022840"/>
    </source>
</evidence>
<protein>
    <recommendedName>
        <fullName evidence="5">DNA2/NAM7 helicase-like C-terminal domain-containing protein</fullName>
    </recommendedName>
</protein>
<evidence type="ECO:0000256" key="3">
    <source>
        <dbReference type="ARBA" id="ARBA00022806"/>
    </source>
</evidence>
<proteinExistence type="predicted"/>
<dbReference type="InterPro" id="IPR047187">
    <property type="entry name" value="SF1_C_Upf1"/>
</dbReference>